<proteinExistence type="predicted"/>
<comment type="caution">
    <text evidence="1">The sequence shown here is derived from an EMBL/GenBank/DDBJ whole genome shotgun (WGS) entry which is preliminary data.</text>
</comment>
<evidence type="ECO:0000313" key="2">
    <source>
        <dbReference type="Proteomes" id="UP000277633"/>
    </source>
</evidence>
<gene>
    <name evidence="1" type="ORF">DRO07_03140</name>
</gene>
<protein>
    <submittedName>
        <fullName evidence="1">Uncharacterized protein</fullName>
    </submittedName>
</protein>
<reference evidence="1 2" key="1">
    <citation type="submission" date="2018-06" db="EMBL/GenBank/DDBJ databases">
        <title>Extensive metabolic versatility and redundancy in microbially diverse, dynamic hydrothermal sediments.</title>
        <authorList>
            <person name="Dombrowski N."/>
            <person name="Teske A."/>
            <person name="Baker B.J."/>
        </authorList>
    </citation>
    <scope>NUCLEOTIDE SEQUENCE [LARGE SCALE GENOMIC DNA]</scope>
    <source>
        <strain evidence="1">B9_G13</strain>
    </source>
</reference>
<dbReference type="EMBL" id="QMWO01000125">
    <property type="protein sequence ID" value="RLG68736.1"/>
    <property type="molecule type" value="Genomic_DNA"/>
</dbReference>
<name>A0A497JHZ2_9ARCH</name>
<accession>A0A497JHZ2</accession>
<dbReference type="Proteomes" id="UP000277633">
    <property type="component" value="Unassembled WGS sequence"/>
</dbReference>
<sequence length="249" mass="29949">MPLPRKIFKRDLLRSRLYWYRRLRKSLKPRELRELLRVFGDDLLRQLSGSEPEIKQRYLVDLSKASKEQKRKAWAEFQQEAQKHRHYWRKLKRMLRKEPEKLLLEWRSTYRKLREVEKETLNALESLGMRYSVGQNVLYLSEEYFLHGAEMRSEAQRRDMLMRNFSRLRLALNLLNRAIREQQRLADKANFIHDVVWIEAESLPKNEREKAEEILKIMGEEATPFTALYDARKALIKVISQISGALGLH</sequence>
<evidence type="ECO:0000313" key="1">
    <source>
        <dbReference type="EMBL" id="RLG68736.1"/>
    </source>
</evidence>
<organism evidence="1 2">
    <name type="scientific">Candidatus Iainarchaeum sp</name>
    <dbReference type="NCBI Taxonomy" id="3101447"/>
    <lineage>
        <taxon>Archaea</taxon>
        <taxon>Candidatus Iainarchaeota</taxon>
        <taxon>Candidatus Iainarchaeia</taxon>
        <taxon>Candidatus Iainarchaeales</taxon>
        <taxon>Candidatus Iainarchaeaceae</taxon>
        <taxon>Candidatus Iainarchaeum</taxon>
    </lineage>
</organism>
<dbReference type="AlphaFoldDB" id="A0A497JHZ2"/>